<dbReference type="GO" id="GO:0045835">
    <property type="term" value="P:negative regulation of meiotic nuclear division"/>
    <property type="evidence" value="ECO:0007669"/>
    <property type="project" value="InterPro"/>
</dbReference>
<evidence type="ECO:0000259" key="12">
    <source>
        <dbReference type="PROSITE" id="PS51872"/>
    </source>
</evidence>
<dbReference type="RefSeq" id="XP_066192399.1">
    <property type="nucleotide sequence ID" value="XM_066336302.1"/>
</dbReference>
<dbReference type="InterPro" id="IPR044064">
    <property type="entry name" value="ZF_ZBR"/>
</dbReference>
<evidence type="ECO:0000256" key="7">
    <source>
        <dbReference type="ARBA" id="ARBA00022843"/>
    </source>
</evidence>
<evidence type="ECO:0000256" key="2">
    <source>
        <dbReference type="ARBA" id="ARBA00022553"/>
    </source>
</evidence>
<dbReference type="PROSITE" id="PS51872">
    <property type="entry name" value="ZF_ZBR"/>
    <property type="match status" value="1"/>
</dbReference>
<evidence type="ECO:0000256" key="11">
    <source>
        <dbReference type="SAM" id="MobiDB-lite"/>
    </source>
</evidence>
<feature type="compositionally biased region" description="Basic residues" evidence="11">
    <location>
        <begin position="345"/>
        <end position="357"/>
    </location>
</feature>
<evidence type="ECO:0000256" key="5">
    <source>
        <dbReference type="ARBA" id="ARBA00022786"/>
    </source>
</evidence>
<dbReference type="GO" id="GO:0016567">
    <property type="term" value="P:protein ubiquitination"/>
    <property type="evidence" value="ECO:0007669"/>
    <property type="project" value="UniProtKB-UniPathway"/>
</dbReference>
<evidence type="ECO:0000256" key="6">
    <source>
        <dbReference type="ARBA" id="ARBA00022833"/>
    </source>
</evidence>
<evidence type="ECO:0000256" key="9">
    <source>
        <dbReference type="ARBA" id="ARBA00068913"/>
    </source>
</evidence>
<dbReference type="EMBL" id="VZSL01000038">
    <property type="protein sequence ID" value="NWY40422.1"/>
    <property type="molecule type" value="Genomic_DNA"/>
</dbReference>
<evidence type="ECO:0000256" key="10">
    <source>
        <dbReference type="PROSITE-ProRule" id="PRU01220"/>
    </source>
</evidence>
<feature type="region of interest" description="Disordered" evidence="11">
    <location>
        <begin position="164"/>
        <end position="213"/>
    </location>
</feature>
<dbReference type="InterPro" id="IPR047147">
    <property type="entry name" value="FBX5_43"/>
</dbReference>
<dbReference type="RefSeq" id="XP_066192484.1">
    <property type="nucleotide sequence ID" value="XM_066336387.1"/>
</dbReference>
<keyword evidence="14" id="KW-1185">Reference proteome</keyword>
<dbReference type="FunFam" id="2.20.25.20:FF:000006">
    <property type="entry name" value="F-box only protein 5"/>
    <property type="match status" value="1"/>
</dbReference>
<feature type="region of interest" description="Disordered" evidence="11">
    <location>
        <begin position="647"/>
        <end position="669"/>
    </location>
</feature>
<dbReference type="FunFam" id="1.20.1280.50:FF:000046">
    <property type="entry name" value="F-box protein 43"/>
    <property type="match status" value="1"/>
</dbReference>
<dbReference type="GO" id="GO:0051321">
    <property type="term" value="P:meiotic cell cycle"/>
    <property type="evidence" value="ECO:0007669"/>
    <property type="project" value="UniProtKB-KW"/>
</dbReference>
<keyword evidence="7" id="KW-0832">Ubl conjugation</keyword>
<feature type="non-terminal residue" evidence="13">
    <location>
        <position position="1"/>
    </location>
</feature>
<feature type="region of interest" description="Disordered" evidence="11">
    <location>
        <begin position="334"/>
        <end position="377"/>
    </location>
</feature>
<dbReference type="AlphaFoldDB" id="A0A7K7E5D4"/>
<reference evidence="13 14" key="1">
    <citation type="submission" date="2019-09" db="EMBL/GenBank/DDBJ databases">
        <title>Bird 10,000 Genomes (B10K) Project - Family phase.</title>
        <authorList>
            <person name="Zhang G."/>
        </authorList>
    </citation>
    <scope>NUCLEOTIDE SEQUENCE [LARGE SCALE GENOMIC DNA]</scope>
    <source>
        <strain evidence="13">OUT-0013</strain>
        <tissue evidence="13">Blood</tissue>
    </source>
</reference>
<dbReference type="GeneID" id="136371911"/>
<accession>A0A7K7E5D4</accession>
<dbReference type="GO" id="GO:0005634">
    <property type="term" value="C:nucleus"/>
    <property type="evidence" value="ECO:0007669"/>
    <property type="project" value="TreeGrafter"/>
</dbReference>
<dbReference type="UniPathway" id="UPA00143"/>
<dbReference type="CDD" id="cd20365">
    <property type="entry name" value="BRcat_RBR_FBXO43"/>
    <property type="match status" value="1"/>
</dbReference>
<keyword evidence="4 10" id="KW-0863">Zinc-finger</keyword>
<comment type="caution">
    <text evidence="13">The sequence shown here is derived from an EMBL/GenBank/DDBJ whole genome shotgun (WGS) entry which is preliminary data.</text>
</comment>
<evidence type="ECO:0000256" key="4">
    <source>
        <dbReference type="ARBA" id="ARBA00022771"/>
    </source>
</evidence>
<dbReference type="Gene3D" id="2.20.25.20">
    <property type="match status" value="1"/>
</dbReference>
<feature type="domain" description="ZBR-type" evidence="12">
    <location>
        <begin position="597"/>
        <end position="645"/>
    </location>
</feature>
<dbReference type="GO" id="GO:0008270">
    <property type="term" value="F:zinc ion binding"/>
    <property type="evidence" value="ECO:0007669"/>
    <property type="project" value="UniProtKB-KW"/>
</dbReference>
<keyword evidence="6" id="KW-0862">Zinc</keyword>
<feature type="compositionally biased region" description="Basic and acidic residues" evidence="11">
    <location>
        <begin position="334"/>
        <end position="344"/>
    </location>
</feature>
<proteinExistence type="predicted"/>
<gene>
    <name evidence="13" type="primary">Fbxo43</name>
    <name evidence="13" type="ORF">SYLATR_R05745</name>
</gene>
<feature type="region of interest" description="Disordered" evidence="11">
    <location>
        <begin position="296"/>
        <end position="319"/>
    </location>
</feature>
<feature type="compositionally biased region" description="Polar residues" evidence="11">
    <location>
        <begin position="180"/>
        <end position="192"/>
    </location>
</feature>
<dbReference type="GO" id="GO:0007088">
    <property type="term" value="P:regulation of mitotic nuclear division"/>
    <property type="evidence" value="ECO:0007669"/>
    <property type="project" value="InterPro"/>
</dbReference>
<keyword evidence="8" id="KW-0469">Meiosis</keyword>
<keyword evidence="5" id="KW-0833">Ubl conjugation pathway</keyword>
<dbReference type="PANTHER" id="PTHR15493:SF1">
    <property type="entry name" value="F-BOX ONLY PROTEIN 43"/>
    <property type="match status" value="1"/>
</dbReference>
<dbReference type="PANTHER" id="PTHR15493">
    <property type="entry name" value="F-BOX ONLY PROTEIN 5 AND 43"/>
    <property type="match status" value="1"/>
</dbReference>
<dbReference type="Proteomes" id="UP000573818">
    <property type="component" value="Unassembled WGS sequence"/>
</dbReference>
<feature type="non-terminal residue" evidence="13">
    <location>
        <position position="669"/>
    </location>
</feature>
<evidence type="ECO:0000313" key="13">
    <source>
        <dbReference type="EMBL" id="NWY40422.1"/>
    </source>
</evidence>
<comment type="pathway">
    <text evidence="1">Protein modification; protein ubiquitination.</text>
</comment>
<dbReference type="SUPFAM" id="SSF57850">
    <property type="entry name" value="RING/U-box"/>
    <property type="match status" value="1"/>
</dbReference>
<evidence type="ECO:0000313" key="14">
    <source>
        <dbReference type="Proteomes" id="UP000573818"/>
    </source>
</evidence>
<dbReference type="InterPro" id="IPR002867">
    <property type="entry name" value="IBR_dom"/>
</dbReference>
<dbReference type="Gene3D" id="1.20.1280.50">
    <property type="match status" value="1"/>
</dbReference>
<dbReference type="CDD" id="cd22171">
    <property type="entry name" value="F-box_FBXO43"/>
    <property type="match status" value="1"/>
</dbReference>
<protein>
    <recommendedName>
        <fullName evidence="9">F-box only protein 43</fullName>
    </recommendedName>
</protein>
<evidence type="ECO:0000256" key="3">
    <source>
        <dbReference type="ARBA" id="ARBA00022723"/>
    </source>
</evidence>
<sequence>MSDSHPVRFNILKRNRLTPPRSNFKYSDLKDTCCTSAFLDSSCNESVKDPEAEGEEAPSVTSVSLLQERSEHIHPSAFFPSSPSIEKELNSVSLSEERGANRSADFFETPKSSRKGSSLCRRLLLPKIVEAGTTVGCCERQSSSSGSSRKKIFSCVLSSEEKLSQTAADSPNDKGYKPLTANTSEPEVSNPDSPKRRLSFSQQRTSTLDESQCKDPLLLESESLSPIQWKYVTGSDTNEFNESLLRSVTDGVLGTPTYSVLPEASESKFLTSITSPAEDSNFGLCDINSPPVKVANYPDLSTPEDSGYNSLPLDKSGDSLSDYEGSFQELFQKHREDSKTLDSKRKTRKLERVRRLSTLREQGSQSETEDNHGSPTSMHILTKERNFVSEDHELVLKEHPSGDLVLSHGDLSRTPALKIVHEICLQRQRSQQKQISENIDGAEIFELDHVLPGLIGKKMGLEKLDILTELKDRNLKHVLAIVLDALTVESLCSIWKVSKSWREIIVQDRSADKRRNLYTKQLKEAAREYLLKAEDAATRLNILNRSALRPVQAQARTPILQTPHTELTPRRCSSVPHSTSRQEEYRKVAKTLFTDEALKPCPRCQYPAKYQLVKKRGLCSREACAFEFCILCLHPFHGSKECNSLSAKRKNKKDAPPGSAQSKRNLKRL</sequence>
<evidence type="ECO:0000256" key="8">
    <source>
        <dbReference type="ARBA" id="ARBA00023254"/>
    </source>
</evidence>
<organism evidence="13 14">
    <name type="scientific">Sylvia atricapilla</name>
    <name type="common">blackcap</name>
    <dbReference type="NCBI Taxonomy" id="48155"/>
    <lineage>
        <taxon>Eukaryota</taxon>
        <taxon>Metazoa</taxon>
        <taxon>Chordata</taxon>
        <taxon>Craniata</taxon>
        <taxon>Vertebrata</taxon>
        <taxon>Euteleostomi</taxon>
        <taxon>Archelosauria</taxon>
        <taxon>Archosauria</taxon>
        <taxon>Dinosauria</taxon>
        <taxon>Saurischia</taxon>
        <taxon>Theropoda</taxon>
        <taxon>Coelurosauria</taxon>
        <taxon>Aves</taxon>
        <taxon>Neognathae</taxon>
        <taxon>Neoaves</taxon>
        <taxon>Telluraves</taxon>
        <taxon>Australaves</taxon>
        <taxon>Passeriformes</taxon>
        <taxon>Sylvioidea</taxon>
        <taxon>Sylviidae</taxon>
        <taxon>Sylviinae</taxon>
        <taxon>Sylvia</taxon>
    </lineage>
</organism>
<keyword evidence="2" id="KW-0597">Phosphoprotein</keyword>
<dbReference type="SMART" id="SM00647">
    <property type="entry name" value="IBR"/>
    <property type="match status" value="1"/>
</dbReference>
<keyword evidence="3" id="KW-0479">Metal-binding</keyword>
<feature type="compositionally biased region" description="Polar residues" evidence="11">
    <location>
        <begin position="199"/>
        <end position="210"/>
    </location>
</feature>
<name>A0A7K7E5D4_9SYLV</name>
<evidence type="ECO:0000256" key="1">
    <source>
        <dbReference type="ARBA" id="ARBA00004906"/>
    </source>
</evidence>